<proteinExistence type="inferred from homology"/>
<dbReference type="GO" id="GO:0045892">
    <property type="term" value="P:negative regulation of DNA-templated transcription"/>
    <property type="evidence" value="ECO:0007669"/>
    <property type="project" value="TreeGrafter"/>
</dbReference>
<keyword evidence="2" id="KW-1277">Toxin-antitoxin system</keyword>
<dbReference type="Gene3D" id="3.30.2310.20">
    <property type="entry name" value="RelE-like"/>
    <property type="match status" value="1"/>
</dbReference>
<evidence type="ECO:0000313" key="7">
    <source>
        <dbReference type="EMBL" id="PQJ28139.1"/>
    </source>
</evidence>
<keyword evidence="5" id="KW-0378">Hydrolase</keyword>
<dbReference type="GO" id="GO:0016787">
    <property type="term" value="F:hydrolase activity"/>
    <property type="evidence" value="ECO:0007669"/>
    <property type="project" value="UniProtKB-KW"/>
</dbReference>
<evidence type="ECO:0000256" key="2">
    <source>
        <dbReference type="ARBA" id="ARBA00022649"/>
    </source>
</evidence>
<evidence type="ECO:0000256" key="5">
    <source>
        <dbReference type="ARBA" id="ARBA00022801"/>
    </source>
</evidence>
<evidence type="ECO:0000313" key="8">
    <source>
        <dbReference type="Proteomes" id="UP000239907"/>
    </source>
</evidence>
<dbReference type="SUPFAM" id="SSF143011">
    <property type="entry name" value="RelE-like"/>
    <property type="match status" value="1"/>
</dbReference>
<evidence type="ECO:0000256" key="3">
    <source>
        <dbReference type="ARBA" id="ARBA00022722"/>
    </source>
</evidence>
<comment type="similarity">
    <text evidence="1">Belongs to the YoeB family.</text>
</comment>
<dbReference type="Proteomes" id="UP000239907">
    <property type="component" value="Unassembled WGS sequence"/>
</dbReference>
<sequence length="85" mass="10104">MRLEFKPQAFEDLQYWVQYQPKIAKRIMRMIEESQRDPFGGVGKPEPLKNELSGWWSKRIDGEHCLVYKVEEGHLIIAQARGHYD</sequence>
<name>A0A2S7TZH6_9BACT</name>
<dbReference type="PANTHER" id="PTHR38039">
    <property type="entry name" value="TOXIN YOEB"/>
    <property type="match status" value="1"/>
</dbReference>
<dbReference type="PANTHER" id="PTHR38039:SF1">
    <property type="entry name" value="TOXIN YOEB"/>
    <property type="match status" value="1"/>
</dbReference>
<organism evidence="7 8">
    <name type="scientific">Rubritalea profundi</name>
    <dbReference type="NCBI Taxonomy" id="1658618"/>
    <lineage>
        <taxon>Bacteria</taxon>
        <taxon>Pseudomonadati</taxon>
        <taxon>Verrucomicrobiota</taxon>
        <taxon>Verrucomicrobiia</taxon>
        <taxon>Verrucomicrobiales</taxon>
        <taxon>Rubritaleaceae</taxon>
        <taxon>Rubritalea</taxon>
    </lineage>
</organism>
<accession>A0A2S7TZH6</accession>
<dbReference type="AlphaFoldDB" id="A0A2S7TZH6"/>
<dbReference type="EMBL" id="MQWA01000001">
    <property type="protein sequence ID" value="PQJ28139.1"/>
    <property type="molecule type" value="Genomic_DNA"/>
</dbReference>
<gene>
    <name evidence="7" type="ORF">BSZ32_06240</name>
</gene>
<dbReference type="GO" id="GO:0006401">
    <property type="term" value="P:RNA catabolic process"/>
    <property type="evidence" value="ECO:0007669"/>
    <property type="project" value="InterPro"/>
</dbReference>
<comment type="caution">
    <text evidence="7">The sequence shown here is derived from an EMBL/GenBank/DDBJ whole genome shotgun (WGS) entry which is preliminary data.</text>
</comment>
<dbReference type="InterPro" id="IPR009614">
    <property type="entry name" value="YoeB_toxin"/>
</dbReference>
<dbReference type="OrthoDB" id="9801102at2"/>
<dbReference type="Pfam" id="PF06769">
    <property type="entry name" value="YoeB_toxin"/>
    <property type="match status" value="1"/>
</dbReference>
<dbReference type="NCBIfam" id="TIGR02116">
    <property type="entry name" value="toxin_Txe_YoeB"/>
    <property type="match status" value="1"/>
</dbReference>
<keyword evidence="3" id="KW-0540">Nuclease</keyword>
<protein>
    <recommendedName>
        <fullName evidence="6">Putative mRNA interferase YoeB</fullName>
    </recommendedName>
</protein>
<evidence type="ECO:0000256" key="1">
    <source>
        <dbReference type="ARBA" id="ARBA00008172"/>
    </source>
</evidence>
<keyword evidence="4" id="KW-0255">Endonuclease</keyword>
<keyword evidence="8" id="KW-1185">Reference proteome</keyword>
<dbReference type="InterPro" id="IPR035093">
    <property type="entry name" value="RelE/ParE_toxin_dom_sf"/>
</dbReference>
<reference evidence="7 8" key="1">
    <citation type="submission" date="2016-12" db="EMBL/GenBank/DDBJ databases">
        <title>Study of bacterial adaptation to deep sea.</title>
        <authorList>
            <person name="Song J."/>
            <person name="Yoshizawa S."/>
            <person name="Kogure K."/>
        </authorList>
    </citation>
    <scope>NUCLEOTIDE SEQUENCE [LARGE SCALE GENOMIC DNA]</scope>
    <source>
        <strain evidence="7 8">SAORIC-165</strain>
    </source>
</reference>
<evidence type="ECO:0000256" key="4">
    <source>
        <dbReference type="ARBA" id="ARBA00022759"/>
    </source>
</evidence>
<evidence type="ECO:0000256" key="6">
    <source>
        <dbReference type="ARBA" id="ARBA00030388"/>
    </source>
</evidence>
<dbReference type="GO" id="GO:0004519">
    <property type="term" value="F:endonuclease activity"/>
    <property type="evidence" value="ECO:0007669"/>
    <property type="project" value="UniProtKB-KW"/>
</dbReference>
<dbReference type="RefSeq" id="WP_105042648.1">
    <property type="nucleotide sequence ID" value="NZ_MQWA01000001.1"/>
</dbReference>